<keyword evidence="2" id="KW-1185">Reference proteome</keyword>
<protein>
    <submittedName>
        <fullName evidence="1">Uncharacterized protein</fullName>
    </submittedName>
</protein>
<gene>
    <name evidence="1" type="ORF">RUM44_001507</name>
</gene>
<dbReference type="EMBL" id="JAWJWF010000047">
    <property type="protein sequence ID" value="KAK6621700.1"/>
    <property type="molecule type" value="Genomic_DNA"/>
</dbReference>
<name>A0ABR1AK77_POLSC</name>
<reference evidence="1 2" key="1">
    <citation type="submission" date="2023-09" db="EMBL/GenBank/DDBJ databases">
        <title>Genomes of two closely related lineages of the louse Polyplax serrata with different host specificities.</title>
        <authorList>
            <person name="Martinu J."/>
            <person name="Tarabai H."/>
            <person name="Stefka J."/>
            <person name="Hypsa V."/>
        </authorList>
    </citation>
    <scope>NUCLEOTIDE SEQUENCE [LARGE SCALE GENOMIC DNA]</scope>
    <source>
        <strain evidence="1">98ZLc_SE</strain>
    </source>
</reference>
<evidence type="ECO:0000313" key="1">
    <source>
        <dbReference type="EMBL" id="KAK6621700.1"/>
    </source>
</evidence>
<sequence length="111" mass="12889">MWNEAKGRVRTTANYEKQWKPSNFDPELSCRKSSREHARIEQTGKYNVDGCHEAEARQGTVLLPWTREEVPGTECFNHGNVTLADAVERSGVGLQEWNSQVRQKHIFYRVR</sequence>
<evidence type="ECO:0000313" key="2">
    <source>
        <dbReference type="Proteomes" id="UP001359485"/>
    </source>
</evidence>
<dbReference type="Proteomes" id="UP001359485">
    <property type="component" value="Unassembled WGS sequence"/>
</dbReference>
<organism evidence="1 2">
    <name type="scientific">Polyplax serrata</name>
    <name type="common">Common mouse louse</name>
    <dbReference type="NCBI Taxonomy" id="468196"/>
    <lineage>
        <taxon>Eukaryota</taxon>
        <taxon>Metazoa</taxon>
        <taxon>Ecdysozoa</taxon>
        <taxon>Arthropoda</taxon>
        <taxon>Hexapoda</taxon>
        <taxon>Insecta</taxon>
        <taxon>Pterygota</taxon>
        <taxon>Neoptera</taxon>
        <taxon>Paraneoptera</taxon>
        <taxon>Psocodea</taxon>
        <taxon>Troctomorpha</taxon>
        <taxon>Phthiraptera</taxon>
        <taxon>Anoplura</taxon>
        <taxon>Polyplacidae</taxon>
        <taxon>Polyplax</taxon>
    </lineage>
</organism>
<accession>A0ABR1AK77</accession>
<proteinExistence type="predicted"/>
<comment type="caution">
    <text evidence="1">The sequence shown here is derived from an EMBL/GenBank/DDBJ whole genome shotgun (WGS) entry which is preliminary data.</text>
</comment>